<sequence length="274" mass="30052">MEIGVIHTIDTSAQDNMFKVVSDYGFGVCQLNSWNMDHCTPEVAERVVKEAREANVRVCAVWAGVPGPAAWNFTQGPLTLGLVPEAYREERVKALKGWADFASWIGAPAIITHVGFIPENMTDPAYPAVVEAVREVAAYCDSKGIGFWFETGQETPVVLLRTIQRVGTSNLGINLDPANLILYGKGNPIDALDTIGAYVRNVHVKDGLYPTDGDNLGEEVRAGTGKVNFPAFVRKLKEIGYAGEYIIEREISGEAQRQDILRTAGDLKQWLRDA</sequence>
<dbReference type="InterPro" id="IPR050312">
    <property type="entry name" value="IolE/XylAMocC-like"/>
</dbReference>
<proteinExistence type="predicted"/>
<dbReference type="SUPFAM" id="SSF51658">
    <property type="entry name" value="Xylose isomerase-like"/>
    <property type="match status" value="1"/>
</dbReference>
<dbReference type="Gene3D" id="3.20.20.150">
    <property type="entry name" value="Divalent-metal-dependent TIM barrel enzymes"/>
    <property type="match status" value="1"/>
</dbReference>
<dbReference type="GO" id="GO:0016853">
    <property type="term" value="F:isomerase activity"/>
    <property type="evidence" value="ECO:0007669"/>
    <property type="project" value="UniProtKB-KW"/>
</dbReference>
<keyword evidence="2" id="KW-0413">Isomerase</keyword>
<gene>
    <name evidence="2" type="ORF">OMP38_31560</name>
</gene>
<feature type="domain" description="Xylose isomerase-like TIM barrel" evidence="1">
    <location>
        <begin position="18"/>
        <end position="259"/>
    </location>
</feature>
<dbReference type="PANTHER" id="PTHR12110:SF41">
    <property type="entry name" value="INOSOSE DEHYDRATASE"/>
    <property type="match status" value="1"/>
</dbReference>
<evidence type="ECO:0000313" key="2">
    <source>
        <dbReference type="EMBL" id="MDG0794859.1"/>
    </source>
</evidence>
<comment type="caution">
    <text evidence="2">The sequence shown here is derived from an EMBL/GenBank/DDBJ whole genome shotgun (WGS) entry which is preliminary data.</text>
</comment>
<dbReference type="RefSeq" id="WP_277568581.1">
    <property type="nucleotide sequence ID" value="NZ_JAPDHZ010000008.1"/>
</dbReference>
<dbReference type="Pfam" id="PF01261">
    <property type="entry name" value="AP_endonuc_2"/>
    <property type="match status" value="1"/>
</dbReference>
<dbReference type="InterPro" id="IPR036237">
    <property type="entry name" value="Xyl_isomerase-like_sf"/>
</dbReference>
<evidence type="ECO:0000259" key="1">
    <source>
        <dbReference type="Pfam" id="PF01261"/>
    </source>
</evidence>
<dbReference type="PANTHER" id="PTHR12110">
    <property type="entry name" value="HYDROXYPYRUVATE ISOMERASE"/>
    <property type="match status" value="1"/>
</dbReference>
<dbReference type="Proteomes" id="UP001153387">
    <property type="component" value="Unassembled WGS sequence"/>
</dbReference>
<protein>
    <submittedName>
        <fullName evidence="2">Sugar phosphate isomerase/epimerase</fullName>
    </submittedName>
</protein>
<organism evidence="2 3">
    <name type="scientific">Cohnella ginsengisoli</name>
    <dbReference type="NCBI Taxonomy" id="425004"/>
    <lineage>
        <taxon>Bacteria</taxon>
        <taxon>Bacillati</taxon>
        <taxon>Bacillota</taxon>
        <taxon>Bacilli</taxon>
        <taxon>Bacillales</taxon>
        <taxon>Paenibacillaceae</taxon>
        <taxon>Cohnella</taxon>
    </lineage>
</organism>
<reference evidence="2 3" key="1">
    <citation type="submission" date="2022-10" db="EMBL/GenBank/DDBJ databases">
        <title>Comparative genomic analysis of Cohnella hashimotonis sp. nov., isolated from the International Space Station.</title>
        <authorList>
            <person name="Simpson A."/>
            <person name="Venkateswaran K."/>
        </authorList>
    </citation>
    <scope>NUCLEOTIDE SEQUENCE [LARGE SCALE GENOMIC DNA]</scope>
    <source>
        <strain evidence="2 3">DSM 18997</strain>
    </source>
</reference>
<dbReference type="InterPro" id="IPR013022">
    <property type="entry name" value="Xyl_isomerase-like_TIM-brl"/>
</dbReference>
<name>A0A9X4KNV5_9BACL</name>
<keyword evidence="3" id="KW-1185">Reference proteome</keyword>
<dbReference type="EMBL" id="JAPDHZ010000008">
    <property type="protein sequence ID" value="MDG0794859.1"/>
    <property type="molecule type" value="Genomic_DNA"/>
</dbReference>
<accession>A0A9X4KNV5</accession>
<dbReference type="AlphaFoldDB" id="A0A9X4KNV5"/>
<evidence type="ECO:0000313" key="3">
    <source>
        <dbReference type="Proteomes" id="UP001153387"/>
    </source>
</evidence>